<dbReference type="GO" id="GO:0003677">
    <property type="term" value="F:DNA binding"/>
    <property type="evidence" value="ECO:0007669"/>
    <property type="project" value="InterPro"/>
</dbReference>
<keyword evidence="3" id="KW-0472">Membrane</keyword>
<evidence type="ECO:0000313" key="5">
    <source>
        <dbReference type="EMBL" id="SPJ73334.1"/>
    </source>
</evidence>
<keyword evidence="3" id="KW-1133">Transmembrane helix</keyword>
<comment type="caution">
    <text evidence="5">The sequence shown here is derived from an EMBL/GenBank/DDBJ whole genome shotgun (WGS) entry which is preliminary data.</text>
</comment>
<proteinExistence type="predicted"/>
<name>A0AAE8SFD5_9HYPO</name>
<dbReference type="GO" id="GO:0008270">
    <property type="term" value="F:zinc ion binding"/>
    <property type="evidence" value="ECO:0007669"/>
    <property type="project" value="InterPro"/>
</dbReference>
<dbReference type="AlphaFoldDB" id="A0AAE8SFD5"/>
<sequence length="713" mass="79946">MNAIETDTEDASVSPRRIPEQRLSVNLTSRHRLCRFADINAVSVFATTTVNPILRSVINAEPESESKLDAISQKLDRISLAVDSITSPSPYIPTSSNSTGPIRFHATPTSHTGSISENSEANRDALRSELEADVTLTTQATFATNFLQQVIDKDQFSVTIPEIRTNLDALRHVLKNQDAGSDESRLVDTQHILSPSNHGGFDLPPVHLALMAVQRLKAIEIWDTYENLLASETPKLRFLWRAEFHSTGQFVEYLMVVYFSKPTLADLIVTHIGLQSLLVDCGDMEDEAVLKSDFISYAMLCQRNLEHILAGLPFNLPCTPDYALALLMASNYYLQQCRISMSWNTLAAAAQICQSLGFTRDILPRPETREAKQRRAKLVWCIHMNDKMLALRLSRPALIRDGEITLNFEALEADGSDGPTPIIGKWARICDLQGRIYDNLYSPRALLQSGSQREAQARSLAANLHTLYYSKNISEDHLFESIARSIGQRQREVFQRTDKVAYFYMRCLIYRAIPPDSSASTAFCDECLTAAKEGLEEHKRCLSMLQEVENNIFEFYVYWGLLAVPLIPFIVLFCHAVETCDPTHLDYLSAVVETLYRIPPECPDIYKKQLCLFKLMYDVACKYVGSKSRNPPVPPGRIPGTPFEMLFVEAGVSLPNYLGVQAAGNGFQNASNEELALGFGGGMIDDGGFNYSIELGNWFEQNQEIFMMLDNNL</sequence>
<evidence type="ECO:0000256" key="3">
    <source>
        <dbReference type="SAM" id="Phobius"/>
    </source>
</evidence>
<dbReference type="CDD" id="cd12148">
    <property type="entry name" value="fungal_TF_MHR"/>
    <property type="match status" value="1"/>
</dbReference>
<dbReference type="EMBL" id="ONZP01000093">
    <property type="protein sequence ID" value="SPJ73334.1"/>
    <property type="molecule type" value="Genomic_DNA"/>
</dbReference>
<evidence type="ECO:0000313" key="6">
    <source>
        <dbReference type="Proteomes" id="UP001187734"/>
    </source>
</evidence>
<evidence type="ECO:0000256" key="1">
    <source>
        <dbReference type="ARBA" id="ARBA00023242"/>
    </source>
</evidence>
<organism evidence="5 6">
    <name type="scientific">Fusarium torulosum</name>
    <dbReference type="NCBI Taxonomy" id="33205"/>
    <lineage>
        <taxon>Eukaryota</taxon>
        <taxon>Fungi</taxon>
        <taxon>Dikarya</taxon>
        <taxon>Ascomycota</taxon>
        <taxon>Pezizomycotina</taxon>
        <taxon>Sordariomycetes</taxon>
        <taxon>Hypocreomycetidae</taxon>
        <taxon>Hypocreales</taxon>
        <taxon>Nectriaceae</taxon>
        <taxon>Fusarium</taxon>
    </lineage>
</organism>
<dbReference type="GO" id="GO:0003700">
    <property type="term" value="F:DNA-binding transcription factor activity"/>
    <property type="evidence" value="ECO:0007669"/>
    <property type="project" value="InterPro"/>
</dbReference>
<dbReference type="Pfam" id="PF04082">
    <property type="entry name" value="Fungal_trans"/>
    <property type="match status" value="1"/>
</dbReference>
<keyword evidence="1" id="KW-0539">Nucleus</keyword>
<feature type="domain" description="Xylanolytic transcriptional activator regulatory" evidence="4">
    <location>
        <begin position="342"/>
        <end position="415"/>
    </location>
</feature>
<feature type="compositionally biased region" description="Polar residues" evidence="2">
    <location>
        <begin position="107"/>
        <end position="118"/>
    </location>
</feature>
<dbReference type="PANTHER" id="PTHR46910:SF5">
    <property type="entry name" value="ZN(II)2CYS6 TRANSCRIPTION FACTOR (EUROFUNG)"/>
    <property type="match status" value="1"/>
</dbReference>
<evidence type="ECO:0000256" key="2">
    <source>
        <dbReference type="SAM" id="MobiDB-lite"/>
    </source>
</evidence>
<reference evidence="5" key="1">
    <citation type="submission" date="2018-03" db="EMBL/GenBank/DDBJ databases">
        <authorList>
            <person name="Guldener U."/>
        </authorList>
    </citation>
    <scope>NUCLEOTIDE SEQUENCE</scope>
</reference>
<dbReference type="InterPro" id="IPR007219">
    <property type="entry name" value="XnlR_reg_dom"/>
</dbReference>
<keyword evidence="6" id="KW-1185">Reference proteome</keyword>
<accession>A0AAE8SFD5</accession>
<dbReference type="Proteomes" id="UP001187734">
    <property type="component" value="Unassembled WGS sequence"/>
</dbReference>
<dbReference type="SMART" id="SM00906">
    <property type="entry name" value="Fungal_trans"/>
    <property type="match status" value="1"/>
</dbReference>
<dbReference type="InterPro" id="IPR050987">
    <property type="entry name" value="AtrR-like"/>
</dbReference>
<feature type="transmembrane region" description="Helical" evidence="3">
    <location>
        <begin position="556"/>
        <end position="577"/>
    </location>
</feature>
<dbReference type="GO" id="GO:0006351">
    <property type="term" value="P:DNA-templated transcription"/>
    <property type="evidence" value="ECO:0007669"/>
    <property type="project" value="InterPro"/>
</dbReference>
<evidence type="ECO:0000259" key="4">
    <source>
        <dbReference type="SMART" id="SM00906"/>
    </source>
</evidence>
<keyword evidence="3" id="KW-0812">Transmembrane</keyword>
<gene>
    <name evidence="5" type="ORF">FTOL_03064</name>
</gene>
<dbReference type="PANTHER" id="PTHR46910">
    <property type="entry name" value="TRANSCRIPTION FACTOR PDR1"/>
    <property type="match status" value="1"/>
</dbReference>
<protein>
    <recommendedName>
        <fullName evidence="4">Xylanolytic transcriptional activator regulatory domain-containing protein</fullName>
    </recommendedName>
</protein>
<feature type="region of interest" description="Disordered" evidence="2">
    <location>
        <begin position="91"/>
        <end position="118"/>
    </location>
</feature>